<evidence type="ECO:0000313" key="19">
    <source>
        <dbReference type="EMBL" id="MBC2602405.1"/>
    </source>
</evidence>
<comment type="similarity">
    <text evidence="2 13 14">Belongs to the UvrB family.</text>
</comment>
<dbReference type="SUPFAM" id="SSF52540">
    <property type="entry name" value="P-loop containing nucleoside triphosphate hydrolases"/>
    <property type="match status" value="2"/>
</dbReference>
<dbReference type="Gene3D" id="4.10.860.10">
    <property type="entry name" value="UVR domain"/>
    <property type="match status" value="1"/>
</dbReference>
<keyword evidence="10 13" id="KW-0742">SOS response</keyword>
<evidence type="ECO:0000259" key="18">
    <source>
        <dbReference type="PROSITE" id="PS51194"/>
    </source>
</evidence>
<dbReference type="SMART" id="SM00490">
    <property type="entry name" value="HELICc"/>
    <property type="match status" value="1"/>
</dbReference>
<dbReference type="PROSITE" id="PS50151">
    <property type="entry name" value="UVR"/>
    <property type="match status" value="1"/>
</dbReference>
<evidence type="ECO:0000256" key="5">
    <source>
        <dbReference type="ARBA" id="ARBA00022763"/>
    </source>
</evidence>
<comment type="function">
    <text evidence="13">The UvrABC repair system catalyzes the recognition and processing of DNA lesions. A damage recognition complex composed of 2 UvrA and 2 UvrB subunits scans DNA for abnormalities. Upon binding of the UvrA(2)B(2) complex to a putative damaged site, the DNA wraps around one UvrB monomer. DNA wrap is dependent on ATP binding by UvrB and probably causes local melting of the DNA helix, facilitating insertion of UvrB beta-hairpin between the DNA strands. Then UvrB probes one DNA strand for the presence of a lesion. If a lesion is found the UvrA subunits dissociate and the UvrB-DNA preincision complex is formed. This complex is subsequently bound by UvrC and the second UvrB is released. If no lesion is found, the DNA wraps around the other UvrB subunit that will check the other stand for damage.</text>
</comment>
<evidence type="ECO:0000256" key="7">
    <source>
        <dbReference type="ARBA" id="ARBA00022840"/>
    </source>
</evidence>
<dbReference type="PANTHER" id="PTHR24029">
    <property type="entry name" value="UVRABC SYSTEM PROTEIN B"/>
    <property type="match status" value="1"/>
</dbReference>
<dbReference type="InterPro" id="IPR001650">
    <property type="entry name" value="Helicase_C-like"/>
</dbReference>
<dbReference type="RefSeq" id="WP_185693091.1">
    <property type="nucleotide sequence ID" value="NZ_JACHVA010000089.1"/>
</dbReference>
<feature type="domain" description="Helicase C-terminal" evidence="18">
    <location>
        <begin position="428"/>
        <end position="590"/>
    </location>
</feature>
<dbReference type="InterPro" id="IPR006935">
    <property type="entry name" value="Helicase/UvrB_N"/>
</dbReference>
<dbReference type="PANTHER" id="PTHR24029:SF0">
    <property type="entry name" value="UVRABC SYSTEM PROTEIN B"/>
    <property type="match status" value="1"/>
</dbReference>
<dbReference type="InterPro" id="IPR001943">
    <property type="entry name" value="UVR_dom"/>
</dbReference>
<comment type="domain">
    <text evidence="13">The beta-hairpin motif is involved in DNA binding.</text>
</comment>
<keyword evidence="4 13" id="KW-0547">Nucleotide-binding</keyword>
<dbReference type="InterPro" id="IPR027417">
    <property type="entry name" value="P-loop_NTPase"/>
</dbReference>
<dbReference type="HAMAP" id="MF_00204">
    <property type="entry name" value="UvrB"/>
    <property type="match status" value="1"/>
</dbReference>
<evidence type="ECO:0000256" key="3">
    <source>
        <dbReference type="ARBA" id="ARBA00022490"/>
    </source>
</evidence>
<dbReference type="Proteomes" id="UP000525652">
    <property type="component" value="Unassembled WGS sequence"/>
</dbReference>
<dbReference type="Gene3D" id="3.40.50.300">
    <property type="entry name" value="P-loop containing nucleotide triphosphate hydrolases"/>
    <property type="match status" value="3"/>
</dbReference>
<keyword evidence="5 13" id="KW-0227">DNA damage</keyword>
<dbReference type="Pfam" id="PF12344">
    <property type="entry name" value="UvrB"/>
    <property type="match status" value="1"/>
</dbReference>
<evidence type="ECO:0000256" key="10">
    <source>
        <dbReference type="ARBA" id="ARBA00023236"/>
    </source>
</evidence>
<accession>A0A7X1E4B8</accession>
<dbReference type="SMART" id="SM00487">
    <property type="entry name" value="DEXDc"/>
    <property type="match status" value="1"/>
</dbReference>
<comment type="subunit">
    <text evidence="11 13 14">Forms a heterotetramer with UvrA during the search for lesions. Interacts with UvrC in an incision complex.</text>
</comment>
<dbReference type="CDD" id="cd18790">
    <property type="entry name" value="SF2_C_UvrB"/>
    <property type="match status" value="1"/>
</dbReference>
<dbReference type="Pfam" id="PF17757">
    <property type="entry name" value="UvrB_inter"/>
    <property type="match status" value="1"/>
</dbReference>
<dbReference type="GO" id="GO:0003677">
    <property type="term" value="F:DNA binding"/>
    <property type="evidence" value="ECO:0007669"/>
    <property type="project" value="UniProtKB-UniRule"/>
</dbReference>
<comment type="subcellular location">
    <subcellularLocation>
        <location evidence="1 13 14">Cytoplasm</location>
    </subcellularLocation>
</comment>
<dbReference type="InterPro" id="IPR036876">
    <property type="entry name" value="UVR_dom_sf"/>
</dbReference>
<reference evidence="19 20" key="1">
    <citation type="submission" date="2020-07" db="EMBL/GenBank/DDBJ databases">
        <authorList>
            <person name="Feng X."/>
        </authorList>
    </citation>
    <scope>NUCLEOTIDE SEQUENCE [LARGE SCALE GENOMIC DNA]</scope>
    <source>
        <strain evidence="19 20">JCM14086</strain>
    </source>
</reference>
<evidence type="ECO:0000256" key="4">
    <source>
        <dbReference type="ARBA" id="ARBA00022741"/>
    </source>
</evidence>
<keyword evidence="6 13" id="KW-0228">DNA excision</keyword>
<feature type="domain" description="Helicase ATP-binding" evidence="17">
    <location>
        <begin position="25"/>
        <end position="157"/>
    </location>
</feature>
<evidence type="ECO:0000256" key="8">
    <source>
        <dbReference type="ARBA" id="ARBA00022881"/>
    </source>
</evidence>
<feature type="region of interest" description="Disordered" evidence="15">
    <location>
        <begin position="580"/>
        <end position="603"/>
    </location>
</feature>
<dbReference type="EMBL" id="JACHVA010000089">
    <property type="protein sequence ID" value="MBC2602405.1"/>
    <property type="molecule type" value="Genomic_DNA"/>
</dbReference>
<keyword evidence="8 13" id="KW-0267">Excision nuclease</keyword>
<evidence type="ECO:0000256" key="12">
    <source>
        <dbReference type="ARBA" id="ARBA00029504"/>
    </source>
</evidence>
<feature type="short sequence motif" description="Beta-hairpin" evidence="13">
    <location>
        <begin position="91"/>
        <end position="114"/>
    </location>
</feature>
<evidence type="ECO:0000256" key="11">
    <source>
        <dbReference type="ARBA" id="ARBA00026033"/>
    </source>
</evidence>
<dbReference type="PROSITE" id="PS51194">
    <property type="entry name" value="HELICASE_CTER"/>
    <property type="match status" value="1"/>
</dbReference>
<feature type="compositionally biased region" description="Basic residues" evidence="15">
    <location>
        <begin position="663"/>
        <end position="679"/>
    </location>
</feature>
<dbReference type="SUPFAM" id="SSF46600">
    <property type="entry name" value="C-terminal UvrC-binding domain of UvrB"/>
    <property type="match status" value="1"/>
</dbReference>
<dbReference type="GO" id="GO:0005737">
    <property type="term" value="C:cytoplasm"/>
    <property type="evidence" value="ECO:0007669"/>
    <property type="project" value="UniProtKB-SubCell"/>
</dbReference>
<dbReference type="Pfam" id="PF02151">
    <property type="entry name" value="UVR"/>
    <property type="match status" value="1"/>
</dbReference>
<dbReference type="GO" id="GO:0009381">
    <property type="term" value="F:excinuclease ABC activity"/>
    <property type="evidence" value="ECO:0007669"/>
    <property type="project" value="UniProtKB-UniRule"/>
</dbReference>
<evidence type="ECO:0000259" key="17">
    <source>
        <dbReference type="PROSITE" id="PS51192"/>
    </source>
</evidence>
<dbReference type="Gene3D" id="6.10.140.240">
    <property type="match status" value="1"/>
</dbReference>
<evidence type="ECO:0000259" key="16">
    <source>
        <dbReference type="PROSITE" id="PS50151"/>
    </source>
</evidence>
<dbReference type="GO" id="GO:0005524">
    <property type="term" value="F:ATP binding"/>
    <property type="evidence" value="ECO:0007669"/>
    <property type="project" value="UniProtKB-UniRule"/>
</dbReference>
<gene>
    <name evidence="13 19" type="primary">uvrB</name>
    <name evidence="19" type="ORF">H5P30_11510</name>
</gene>
<evidence type="ECO:0000313" key="20">
    <source>
        <dbReference type="Proteomes" id="UP000525652"/>
    </source>
</evidence>
<sequence>MGEFRLQSDYQPTGDQPRAIEELADSIKTGNRYQTLVGVTGSGKTFTMANLIHQLNRPALVISHNKTLAAQLFSEFKGFFPDNAVEYFVSYYDYYQPEAYVPQTDTYIEKDSSINEEIERLRISATSSLLTRRDVVVVASVSCIYGLGSPEDFREMMIEIRPGEELGRDAFLERLVENLYERNDVELSRGKFRARGEVVDVFPAYRESAIRVEFWGDEVESVKPLDPLTGETGEAFEYFFLYPANQYITPKDKLKGAVKEIRNELDGRVKEFEQDQRLLEAQRIRMRTEYDLEMLEEIGFCSGIENYSRHLSGRNPGDRPFCLIDFFPDDFLLIIDESHVTVPQIGAMFNGDHSRKSRLVDFGFRLPSALDNRPLKPDEFREVTGQTLFVSATPAPYEIGISQKVAEQIIRPTGLVDPIMEIRPIKGQVEDTMAEIRNTRENGDRTLVTTLTKRMSEDIADYLREDGISVEYLHSDIDAIERVEILRRLRSGEFDVLVGVNLLREGLDLPEVALVVILDADKEGFLRSETSLIQTAGRAARHEKGRVILYADRITGSMQRAIDVTEYRREKQLAYNKEHGITPTGVRRKDQSSLHRPKEEPTPMVVAEGVGDEDVAAVIAELEEEMQQASLDLEFERAAILRDQIQALRDGEATLPSFSGGKSTRKKKAKGGKYRQKKR</sequence>
<dbReference type="InterPro" id="IPR004807">
    <property type="entry name" value="UvrB"/>
</dbReference>
<feature type="compositionally biased region" description="Basic and acidic residues" evidence="15">
    <location>
        <begin position="587"/>
        <end position="601"/>
    </location>
</feature>
<name>A0A7X1E4B8_9BACT</name>
<dbReference type="GO" id="GO:0006289">
    <property type="term" value="P:nucleotide-excision repair"/>
    <property type="evidence" value="ECO:0007669"/>
    <property type="project" value="UniProtKB-UniRule"/>
</dbReference>
<dbReference type="InterPro" id="IPR041471">
    <property type="entry name" value="UvrB_inter"/>
</dbReference>
<evidence type="ECO:0000256" key="9">
    <source>
        <dbReference type="ARBA" id="ARBA00023204"/>
    </source>
</evidence>
<keyword evidence="3 13" id="KW-0963">Cytoplasm</keyword>
<proteinExistence type="inferred from homology"/>
<evidence type="ECO:0000256" key="14">
    <source>
        <dbReference type="RuleBase" id="RU003587"/>
    </source>
</evidence>
<dbReference type="Pfam" id="PF00271">
    <property type="entry name" value="Helicase_C"/>
    <property type="match status" value="1"/>
</dbReference>
<evidence type="ECO:0000256" key="13">
    <source>
        <dbReference type="HAMAP-Rule" id="MF_00204"/>
    </source>
</evidence>
<keyword evidence="9 13" id="KW-0234">DNA repair</keyword>
<feature type="domain" description="UVR" evidence="16">
    <location>
        <begin position="616"/>
        <end position="651"/>
    </location>
</feature>
<feature type="binding site" evidence="13">
    <location>
        <begin position="38"/>
        <end position="45"/>
    </location>
    <ligand>
        <name>ATP</name>
        <dbReference type="ChEBI" id="CHEBI:30616"/>
    </ligand>
</feature>
<keyword evidence="20" id="KW-1185">Reference proteome</keyword>
<dbReference type="GO" id="GO:0009380">
    <property type="term" value="C:excinuclease repair complex"/>
    <property type="evidence" value="ECO:0007669"/>
    <property type="project" value="InterPro"/>
</dbReference>
<feature type="region of interest" description="Disordered" evidence="15">
    <location>
        <begin position="651"/>
        <end position="679"/>
    </location>
</feature>
<evidence type="ECO:0000256" key="1">
    <source>
        <dbReference type="ARBA" id="ARBA00004496"/>
    </source>
</evidence>
<dbReference type="PROSITE" id="PS51192">
    <property type="entry name" value="HELICASE_ATP_BIND_1"/>
    <property type="match status" value="1"/>
</dbReference>
<dbReference type="GO" id="GO:0009432">
    <property type="term" value="P:SOS response"/>
    <property type="evidence" value="ECO:0007669"/>
    <property type="project" value="UniProtKB-UniRule"/>
</dbReference>
<dbReference type="NCBIfam" id="TIGR00631">
    <property type="entry name" value="uvrb"/>
    <property type="match status" value="1"/>
</dbReference>
<dbReference type="GO" id="GO:0016887">
    <property type="term" value="F:ATP hydrolysis activity"/>
    <property type="evidence" value="ECO:0007669"/>
    <property type="project" value="InterPro"/>
</dbReference>
<dbReference type="InterPro" id="IPR024759">
    <property type="entry name" value="UvrB_YAD/RRR_dom"/>
</dbReference>
<dbReference type="NCBIfam" id="NF003673">
    <property type="entry name" value="PRK05298.1"/>
    <property type="match status" value="1"/>
</dbReference>
<dbReference type="InterPro" id="IPR014001">
    <property type="entry name" value="Helicase_ATP-bd"/>
</dbReference>
<protein>
    <recommendedName>
        <fullName evidence="12 13">UvrABC system protein B</fullName>
        <shortName evidence="13">Protein UvrB</shortName>
    </recommendedName>
    <alternativeName>
        <fullName evidence="13">Excinuclease ABC subunit B</fullName>
    </alternativeName>
</protein>
<evidence type="ECO:0000256" key="6">
    <source>
        <dbReference type="ARBA" id="ARBA00022769"/>
    </source>
</evidence>
<organism evidence="19 20">
    <name type="scientific">Puniceicoccus vermicola</name>
    <dbReference type="NCBI Taxonomy" id="388746"/>
    <lineage>
        <taxon>Bacteria</taxon>
        <taxon>Pseudomonadati</taxon>
        <taxon>Verrucomicrobiota</taxon>
        <taxon>Opitutia</taxon>
        <taxon>Puniceicoccales</taxon>
        <taxon>Puniceicoccaceae</taxon>
        <taxon>Puniceicoccus</taxon>
    </lineage>
</organism>
<evidence type="ECO:0000256" key="15">
    <source>
        <dbReference type="SAM" id="MobiDB-lite"/>
    </source>
</evidence>
<dbReference type="CDD" id="cd17916">
    <property type="entry name" value="DEXHc_UvrB"/>
    <property type="match status" value="1"/>
</dbReference>
<dbReference type="AlphaFoldDB" id="A0A7X1E4B8"/>
<evidence type="ECO:0000256" key="2">
    <source>
        <dbReference type="ARBA" id="ARBA00008533"/>
    </source>
</evidence>
<keyword evidence="7 13" id="KW-0067">ATP-binding</keyword>
<comment type="caution">
    <text evidence="19">The sequence shown here is derived from an EMBL/GenBank/DDBJ whole genome shotgun (WGS) entry which is preliminary data.</text>
</comment>
<dbReference type="Pfam" id="PF04851">
    <property type="entry name" value="ResIII"/>
    <property type="match status" value="1"/>
</dbReference>